<accession>A0ABP6VGL7</accession>
<name>A0ABP6VGL7_9ACTN</name>
<keyword evidence="4" id="KW-1185">Reference proteome</keyword>
<dbReference type="InterPro" id="IPR013830">
    <property type="entry name" value="SGNH_hydro"/>
</dbReference>
<protein>
    <submittedName>
        <fullName evidence="3">SGNH/GDSL hydrolase family protein</fullName>
    </submittedName>
</protein>
<dbReference type="RefSeq" id="WP_345559572.1">
    <property type="nucleotide sequence ID" value="NZ_BAABDQ010000002.1"/>
</dbReference>
<dbReference type="GO" id="GO:0016787">
    <property type="term" value="F:hydrolase activity"/>
    <property type="evidence" value="ECO:0007669"/>
    <property type="project" value="UniProtKB-KW"/>
</dbReference>
<dbReference type="SUPFAM" id="SSF52266">
    <property type="entry name" value="SGNH hydrolase"/>
    <property type="match status" value="1"/>
</dbReference>
<feature type="compositionally biased region" description="Basic and acidic residues" evidence="1">
    <location>
        <begin position="125"/>
        <end position="140"/>
    </location>
</feature>
<dbReference type="InterPro" id="IPR053140">
    <property type="entry name" value="GDSL_Rv0518-like"/>
</dbReference>
<dbReference type="EMBL" id="BAABDQ010000002">
    <property type="protein sequence ID" value="GAA3534529.1"/>
    <property type="molecule type" value="Genomic_DNA"/>
</dbReference>
<gene>
    <name evidence="3" type="ORF">GCM10022419_012470</name>
</gene>
<comment type="caution">
    <text evidence="3">The sequence shown here is derived from an EMBL/GenBank/DDBJ whole genome shotgun (WGS) entry which is preliminary data.</text>
</comment>
<evidence type="ECO:0000256" key="1">
    <source>
        <dbReference type="SAM" id="MobiDB-lite"/>
    </source>
</evidence>
<dbReference type="InterPro" id="IPR036514">
    <property type="entry name" value="SGNH_hydro_sf"/>
</dbReference>
<evidence type="ECO:0000313" key="4">
    <source>
        <dbReference type="Proteomes" id="UP001500630"/>
    </source>
</evidence>
<sequence>MGALTRGRTVTTWAAAAEALGGGGLRDLTVRNVIRVSAAGTDLRVRLTNAFGTRPVTFGHVYVGVPLAGAALVAGSNRLVTFDGRPEVTLPPGTTALSDSLPDAMVWDEVVPDAIRPDAMPPGRMRPDGMRPDGLGRREAGPGAVPGAGPRSRLAVSLYLRGSCDTITGRNRATTPARPPEPPSAPAYRSIPGDHAADESGDAYVGEAASWHWLDAVTLTAPTVRPGAAAVSGVVVLGVAVLGDSIAIGVGSETGHGWPDLLADRALLESWPLAVANEGVSGGRVLSAGTGRSAEDRLAAEVLTKPGIDTVILAAGLNDLGAGARAKDLIAAFRRIVASAHAAGVRVVGATLTPFAGAEYHTPGGERARQAVNAFVREDGAFDGLADFDAALRDPANPARLLPRHDCGDHLHPSAAGHLAMAAAINQQTLRRDQPAPAPPRASQPGRPRPNQPGY</sequence>
<dbReference type="PANTHER" id="PTHR43784:SF2">
    <property type="entry name" value="GDSL-LIKE LIPASE_ACYLHYDROLASE, PUTATIVE (AFU_ORTHOLOGUE AFUA_2G00820)-RELATED"/>
    <property type="match status" value="1"/>
</dbReference>
<evidence type="ECO:0000259" key="2">
    <source>
        <dbReference type="Pfam" id="PF13472"/>
    </source>
</evidence>
<reference evidence="4" key="1">
    <citation type="journal article" date="2019" name="Int. J. Syst. Evol. Microbiol.">
        <title>The Global Catalogue of Microorganisms (GCM) 10K type strain sequencing project: providing services to taxonomists for standard genome sequencing and annotation.</title>
        <authorList>
            <consortium name="The Broad Institute Genomics Platform"/>
            <consortium name="The Broad Institute Genome Sequencing Center for Infectious Disease"/>
            <person name="Wu L."/>
            <person name="Ma J."/>
        </authorList>
    </citation>
    <scope>NUCLEOTIDE SEQUENCE [LARGE SCALE GENOMIC DNA]</scope>
    <source>
        <strain evidence="4">JCM 17326</strain>
    </source>
</reference>
<feature type="region of interest" description="Disordered" evidence="1">
    <location>
        <begin position="167"/>
        <end position="200"/>
    </location>
</feature>
<proteinExistence type="predicted"/>
<dbReference type="Proteomes" id="UP001500630">
    <property type="component" value="Unassembled WGS sequence"/>
</dbReference>
<dbReference type="PANTHER" id="PTHR43784">
    <property type="entry name" value="GDSL-LIKE LIPASE/ACYLHYDROLASE, PUTATIVE (AFU_ORTHOLOGUE AFUA_2G00820)-RELATED"/>
    <property type="match status" value="1"/>
</dbReference>
<feature type="compositionally biased region" description="Low complexity" evidence="1">
    <location>
        <begin position="141"/>
        <end position="150"/>
    </location>
</feature>
<evidence type="ECO:0000313" key="3">
    <source>
        <dbReference type="EMBL" id="GAA3534529.1"/>
    </source>
</evidence>
<feature type="domain" description="SGNH hydrolase-type esterase" evidence="2">
    <location>
        <begin position="241"/>
        <end position="418"/>
    </location>
</feature>
<dbReference type="Gene3D" id="3.40.50.1110">
    <property type="entry name" value="SGNH hydrolase"/>
    <property type="match status" value="1"/>
</dbReference>
<feature type="compositionally biased region" description="Pro residues" evidence="1">
    <location>
        <begin position="436"/>
        <end position="455"/>
    </location>
</feature>
<keyword evidence="3" id="KW-0378">Hydrolase</keyword>
<organism evidence="3 4">
    <name type="scientific">Nonomuraea rosea</name>
    <dbReference type="NCBI Taxonomy" id="638574"/>
    <lineage>
        <taxon>Bacteria</taxon>
        <taxon>Bacillati</taxon>
        <taxon>Actinomycetota</taxon>
        <taxon>Actinomycetes</taxon>
        <taxon>Streptosporangiales</taxon>
        <taxon>Streptosporangiaceae</taxon>
        <taxon>Nonomuraea</taxon>
    </lineage>
</organism>
<feature type="region of interest" description="Disordered" evidence="1">
    <location>
        <begin position="115"/>
        <end position="150"/>
    </location>
</feature>
<feature type="region of interest" description="Disordered" evidence="1">
    <location>
        <begin position="426"/>
        <end position="455"/>
    </location>
</feature>
<dbReference type="Pfam" id="PF13472">
    <property type="entry name" value="Lipase_GDSL_2"/>
    <property type="match status" value="1"/>
</dbReference>